<dbReference type="AlphaFoldDB" id="A0AAN6DX66"/>
<dbReference type="SUPFAM" id="SSF51445">
    <property type="entry name" value="(Trans)glycosidases"/>
    <property type="match status" value="1"/>
</dbReference>
<dbReference type="Pfam" id="PF00703">
    <property type="entry name" value="Glyco_hydro_2"/>
    <property type="match status" value="1"/>
</dbReference>
<proteinExistence type="inferred from homology"/>
<dbReference type="Gene3D" id="2.60.120.260">
    <property type="entry name" value="Galactose-binding domain-like"/>
    <property type="match status" value="1"/>
</dbReference>
<dbReference type="InterPro" id="IPR008979">
    <property type="entry name" value="Galactose-bd-like_sf"/>
</dbReference>
<dbReference type="InterPro" id="IPR036156">
    <property type="entry name" value="Beta-gal/glucu_dom_sf"/>
</dbReference>
<evidence type="ECO:0000259" key="11">
    <source>
        <dbReference type="Pfam" id="PF00703"/>
    </source>
</evidence>
<dbReference type="FunFam" id="2.60.120.260:FF:000118">
    <property type="entry name" value="Beta-mannosidase B"/>
    <property type="match status" value="1"/>
</dbReference>
<dbReference type="PANTHER" id="PTHR43730:SF1">
    <property type="entry name" value="BETA-MANNOSIDASE"/>
    <property type="match status" value="1"/>
</dbReference>
<keyword evidence="5" id="KW-0119">Carbohydrate metabolism</keyword>
<organism evidence="14 15">
    <name type="scientific">Exophiala viscosa</name>
    <dbReference type="NCBI Taxonomy" id="2486360"/>
    <lineage>
        <taxon>Eukaryota</taxon>
        <taxon>Fungi</taxon>
        <taxon>Dikarya</taxon>
        <taxon>Ascomycota</taxon>
        <taxon>Pezizomycotina</taxon>
        <taxon>Eurotiomycetes</taxon>
        <taxon>Chaetothyriomycetidae</taxon>
        <taxon>Chaetothyriales</taxon>
        <taxon>Herpotrichiellaceae</taxon>
        <taxon>Exophiala</taxon>
    </lineage>
</organism>
<gene>
    <name evidence="14" type="ORF">EDD36DRAFT_381633</name>
</gene>
<feature type="domain" description="Mannosidase Ig/CBM-like" evidence="12">
    <location>
        <begin position="682"/>
        <end position="770"/>
    </location>
</feature>
<comment type="caution">
    <text evidence="14">The sequence shown here is derived from an EMBL/GenBank/DDBJ whole genome shotgun (WGS) entry which is preliminary data.</text>
</comment>
<dbReference type="EC" id="3.2.1.25" evidence="3"/>
<sequence>MSLSNTVELNTGWQFREIDLGKSDSWLPVPSIPSVVHMDLIHNKRIPDPSLDTNELDCQWVEEKSWRYMLEFATPSRKIGDKAVIVFEGLDTVATVKLNGNEILKSDNMFVSHRIDITTQHLDTSHNTLEIDFASAARYARGVEKDHPEHWFIAHQGESTRMGLRKAQYHWGWDWGPRLVTAGIWRPVRLETFSSRVEDVSVQYSVDEKSKDCQGIIDVHVEANAQVDVWLGLQGPDGSSVLEKQITVEKSAQVPFTLRKASLWYPFGYGEQSLYTLTCNIVHGTTIIDNVRRKVGFRKAELVQEKDSYGKSFYVRVNGIDIFAGGSCWIPADPFIPRISAQRYREVLTAMVESNQVMTRIWGGGIYEEDIFYEVCDELGILVWQDFMFACGSYPAFPDFLDSVEREARQNVRRLRHHPSVVLYAGGNENYYIQETYKLTYDYAGDKDPQSWLKSSFPSRYIFEHLLPKVLAEESPGSIYHPDSPWGDGNPILDDTVGDIHQWEVWHGVMKPYQIYGEIGGRFNSEFGMEAAPHISTINQSISDPREKHPSSWTMDFHNKAGQQQRRLASYISENFKVTNLDLNSWVYLTQLLQSEAMHYAYRSWRRQWGKPSQRQCGGALVWQLNDTWPATSWAIVDYYLVKKPSFYAMKRDLSPLSVAVMRKHNNDWTKLFPSRPDTIEYDLWVSSSKATHIENATIELRFISIRTGQEFLPTQHKTARIEANSCTTILDNTKLDCPLDRDAFVIFAKLIIDGNVVSRDYDWPQPYRYLSFEDRGLGVKLNESRNQISISATRPVKGLIFGERPGLTLSDNSIDVMPGEQYIVDVDGLQEGEALTWKYLGQAEAPTCKL</sequence>
<protein>
    <recommendedName>
        <fullName evidence="9">Beta-mannosidase B</fullName>
        <ecNumber evidence="3">3.2.1.25</ecNumber>
    </recommendedName>
    <alternativeName>
        <fullName evidence="10">Mannanase B</fullName>
    </alternativeName>
</protein>
<dbReference type="InterPro" id="IPR050887">
    <property type="entry name" value="Beta-mannosidase_GH2"/>
</dbReference>
<accession>A0AAN6DX66</accession>
<comment type="pathway">
    <text evidence="2">Glycan metabolism; N-glycan degradation.</text>
</comment>
<dbReference type="Proteomes" id="UP001203852">
    <property type="component" value="Unassembled WGS sequence"/>
</dbReference>
<feature type="domain" description="Glycoside hydrolase family 2 immunoglobulin-like beta-sandwich" evidence="11">
    <location>
        <begin position="196"/>
        <end position="298"/>
    </location>
</feature>
<evidence type="ECO:0000259" key="12">
    <source>
        <dbReference type="Pfam" id="PF17786"/>
    </source>
</evidence>
<evidence type="ECO:0000256" key="8">
    <source>
        <dbReference type="ARBA" id="ARBA00038429"/>
    </source>
</evidence>
<dbReference type="Pfam" id="PF17786">
    <property type="entry name" value="Mannosidase_ig"/>
    <property type="match status" value="1"/>
</dbReference>
<evidence type="ECO:0000313" key="14">
    <source>
        <dbReference type="EMBL" id="KAI1614310.1"/>
    </source>
</evidence>
<dbReference type="InterPro" id="IPR006102">
    <property type="entry name" value="Ig-like_GH2"/>
</dbReference>
<dbReference type="SUPFAM" id="SSF49785">
    <property type="entry name" value="Galactose-binding domain-like"/>
    <property type="match status" value="1"/>
</dbReference>
<dbReference type="InterPro" id="IPR041447">
    <property type="entry name" value="Mannosidase_ig"/>
</dbReference>
<dbReference type="GO" id="GO:0006516">
    <property type="term" value="P:glycoprotein catabolic process"/>
    <property type="evidence" value="ECO:0007669"/>
    <property type="project" value="TreeGrafter"/>
</dbReference>
<dbReference type="PANTHER" id="PTHR43730">
    <property type="entry name" value="BETA-MANNOSIDASE"/>
    <property type="match status" value="1"/>
</dbReference>
<reference evidence="14" key="1">
    <citation type="journal article" date="2022" name="bioRxiv">
        <title>Deciphering the potential niche of two novel black yeast fungi from a biological soil crust based on their genomes, phenotypes, and melanin regulation.</title>
        <authorList>
            <consortium name="DOE Joint Genome Institute"/>
            <person name="Carr E.C."/>
            <person name="Barton Q."/>
            <person name="Grambo S."/>
            <person name="Sullivan M."/>
            <person name="Renfro C.M."/>
            <person name="Kuo A."/>
            <person name="Pangilinan J."/>
            <person name="Lipzen A."/>
            <person name="Keymanesh K."/>
            <person name="Savage E."/>
            <person name="Barry K."/>
            <person name="Grigoriev I.V."/>
            <person name="Riekhof W.R."/>
            <person name="Harris S.S."/>
        </authorList>
    </citation>
    <scope>NUCLEOTIDE SEQUENCE</scope>
    <source>
        <strain evidence="14">JF 03-4F</strain>
    </source>
</reference>
<dbReference type="InterPro" id="IPR054593">
    <property type="entry name" value="Beta-mannosidase-like_N2"/>
</dbReference>
<dbReference type="InterPro" id="IPR017853">
    <property type="entry name" value="GH"/>
</dbReference>
<comment type="similarity">
    <text evidence="8">Belongs to the glycosyl hydrolase 2 family. Beta-mannosidase B subfamily.</text>
</comment>
<evidence type="ECO:0000256" key="2">
    <source>
        <dbReference type="ARBA" id="ARBA00004740"/>
    </source>
</evidence>
<evidence type="ECO:0000256" key="5">
    <source>
        <dbReference type="ARBA" id="ARBA00023277"/>
    </source>
</evidence>
<evidence type="ECO:0000256" key="3">
    <source>
        <dbReference type="ARBA" id="ARBA00012754"/>
    </source>
</evidence>
<evidence type="ECO:0000256" key="10">
    <source>
        <dbReference type="ARBA" id="ARBA00041614"/>
    </source>
</evidence>
<evidence type="ECO:0000313" key="15">
    <source>
        <dbReference type="Proteomes" id="UP001203852"/>
    </source>
</evidence>
<dbReference type="Pfam" id="PF22666">
    <property type="entry name" value="Glyco_hydro_2_N2"/>
    <property type="match status" value="1"/>
</dbReference>
<dbReference type="GO" id="GO:0000272">
    <property type="term" value="P:polysaccharide catabolic process"/>
    <property type="evidence" value="ECO:0007669"/>
    <property type="project" value="UniProtKB-KW"/>
</dbReference>
<name>A0AAN6DX66_9EURO</name>
<evidence type="ECO:0000259" key="13">
    <source>
        <dbReference type="Pfam" id="PF22666"/>
    </source>
</evidence>
<feature type="domain" description="Beta-mannosidase-like galactose-binding" evidence="13">
    <location>
        <begin position="13"/>
        <end position="186"/>
    </location>
</feature>
<dbReference type="Gene3D" id="3.20.20.80">
    <property type="entry name" value="Glycosidases"/>
    <property type="match status" value="1"/>
</dbReference>
<dbReference type="InterPro" id="IPR013783">
    <property type="entry name" value="Ig-like_fold"/>
</dbReference>
<dbReference type="EMBL" id="MU404353">
    <property type="protein sequence ID" value="KAI1614310.1"/>
    <property type="molecule type" value="Genomic_DNA"/>
</dbReference>
<evidence type="ECO:0000256" key="7">
    <source>
        <dbReference type="ARBA" id="ARBA00023326"/>
    </source>
</evidence>
<dbReference type="Gene3D" id="2.60.40.10">
    <property type="entry name" value="Immunoglobulins"/>
    <property type="match status" value="1"/>
</dbReference>
<keyword evidence="7" id="KW-0624">Polysaccharide degradation</keyword>
<evidence type="ECO:0000256" key="1">
    <source>
        <dbReference type="ARBA" id="ARBA00000829"/>
    </source>
</evidence>
<dbReference type="SUPFAM" id="SSF49303">
    <property type="entry name" value="beta-Galactosidase/glucuronidase domain"/>
    <property type="match status" value="2"/>
</dbReference>
<evidence type="ECO:0000256" key="9">
    <source>
        <dbReference type="ARBA" id="ARBA00041069"/>
    </source>
</evidence>
<evidence type="ECO:0000256" key="6">
    <source>
        <dbReference type="ARBA" id="ARBA00023295"/>
    </source>
</evidence>
<keyword evidence="4 14" id="KW-0378">Hydrolase</keyword>
<comment type="catalytic activity">
    <reaction evidence="1">
        <text>Hydrolysis of terminal, non-reducing beta-D-mannose residues in beta-D-mannosides.</text>
        <dbReference type="EC" id="3.2.1.25"/>
    </reaction>
</comment>
<dbReference type="GO" id="GO:0004567">
    <property type="term" value="F:beta-mannosidase activity"/>
    <property type="evidence" value="ECO:0007669"/>
    <property type="project" value="UniProtKB-EC"/>
</dbReference>
<dbReference type="FunFam" id="3.20.20.80:FF:000050">
    <property type="entry name" value="Beta-mannosidase B"/>
    <property type="match status" value="1"/>
</dbReference>
<evidence type="ECO:0000256" key="4">
    <source>
        <dbReference type="ARBA" id="ARBA00022801"/>
    </source>
</evidence>
<keyword evidence="6" id="KW-0326">Glycosidase</keyword>
<keyword evidence="15" id="KW-1185">Reference proteome</keyword>